<keyword evidence="4" id="KW-0812">Transmembrane</keyword>
<dbReference type="GeneID" id="101889747"/>
<feature type="region of interest" description="Disordered" evidence="3">
    <location>
        <begin position="2357"/>
        <end position="2385"/>
    </location>
</feature>
<feature type="coiled-coil region" evidence="2">
    <location>
        <begin position="244"/>
        <end position="271"/>
    </location>
</feature>
<feature type="region of interest" description="Disordered" evidence="3">
    <location>
        <begin position="2597"/>
        <end position="2616"/>
    </location>
</feature>
<feature type="coiled-coil region" evidence="2">
    <location>
        <begin position="1904"/>
        <end position="2241"/>
    </location>
</feature>
<accession>A0ABM3VBW2</accession>
<organism evidence="5 6">
    <name type="scientific">Musca domestica</name>
    <name type="common">House fly</name>
    <dbReference type="NCBI Taxonomy" id="7370"/>
    <lineage>
        <taxon>Eukaryota</taxon>
        <taxon>Metazoa</taxon>
        <taxon>Ecdysozoa</taxon>
        <taxon>Arthropoda</taxon>
        <taxon>Hexapoda</taxon>
        <taxon>Insecta</taxon>
        <taxon>Pterygota</taxon>
        <taxon>Neoptera</taxon>
        <taxon>Endopterygota</taxon>
        <taxon>Diptera</taxon>
        <taxon>Brachycera</taxon>
        <taxon>Muscomorpha</taxon>
        <taxon>Muscoidea</taxon>
        <taxon>Muscidae</taxon>
        <taxon>Musca</taxon>
    </lineage>
</organism>
<dbReference type="PANTHER" id="PTHR32083">
    <property type="entry name" value="CILIA AND FLAGELLA-ASSOCIATED PROTEIN 58-RELATED"/>
    <property type="match status" value="1"/>
</dbReference>
<sequence>MDMRSWKKVLLQWITECGFMERNYFNIEQSDIDLFYQNFCLQHPKTANNDKCKRISEFLKEFYPKFEAHLDDENCLSSSDYIYIYSLFLHFCCVKHPQTVFHEICQRLPEFAQQCIASFFKELLETEPITKEALRHAIAEVVTTHVSPQRLNDSISSNQSTLSILGGIGGGGAGAASISSSITSPSFSRCDSPLKTPKRCAGPQRISPTTPKSYLLEERQRELYNLRAQLETERYEKGLLEVQIKQNEDKILKLNQDHKKLQHQIQDLKNDILLKTSDGTNSSNREGQVEQIHKRLLKEMTLKENEIIRLNDIVRNLREEKALIQEKLSYAQKQIAICMNRIKELDYKVDELSDTIEKRDGTIKFLTDSKIELEQYIAEYRSANMQSDLNGSMECFDSSFARNIGNTNASSNVSSPENLGASVIDIQLREKEHENSKLKEELELVKDEHKRLAKSLQDLAERQAKEFDIVWEHHSELADESQPEDSIQSDPLEQFSLFSSCMEKISSFHKLEKNKIHELEEESQKLQNEKAELTLKLESFNQEVLQLKANVNEVQKNNEQLLKEKEDMLARERKQQIELEQLMAQKQHLHVELQDAISTKESLESDLLRFRQESEEMSSKNMEMQKDFTLKSNEFELKIKELLECLDKQADEMKTHILAEKSLKASYDELVIENNELKNKTRNADEHLAEMKHDIEKKQQEISKLAIEISQFSEQNKELEKKINDLVAECEREKNECESSQDEIKSLQERLESLREEKETEISKLEKELDSQKHNSANVQQDLNKLLKEKEDKLQVIQQENEVLQHKIDMLLQEYENDKLDTADRHKQEIQTLKEELEDLQLEKQRLTTKMESETIEHQKEHLDFENKYKKQVISLEEHVKTLELEKQNMELKLENITQNCNELEKIIKKLKDENLKEKLEQDTLKDTIGDLEKSITDFKENSEQLKEQIENLKEEKLKHQLAFERLQTEHHEEVKTLGDNFNKLQMEKQNEIQNLLKQISVSQEKFESLEKQLEEAETLKLKHRETLREMETELQTVQSSLKESNNKLVNSETRHKEMEKLTTDLSTIINNTLKLFNVSVNSENCLENICNLEQEIKSLLEHNTELKAKMNNQESSQIDTTHRLQQLEKQLNEKNQELERHAKELDTLREQTEDYETKFITLRDQQNKFVEKIKQDLDKKENDFTQQMQQASNEYEASLERIRHELTLEKEHHETKEKELLLVIAQHNDVKKHLNEKEAEIEKLMATLELLQEQNQKLKLYESRVSECSTENNKLQEEIESFKREVHHNALRLVEADKALNELLDLTKEHETNKQEVLKLHNELQEKQNTLDSQLEVQEDLEQQLKEQSEAISKLSETLKKIEQLKTNLDQQLSKEQEEKSLLLQSLEKSTDQLKSLQAEQQQQKSSWEERYTELKHQMDDLTLQNTKLQGDLLERDAELRMSLEDHEQERDSFHQELMEVKQKLLHANEKLEQFDMSLMEILAIMENNFNLKCDFELKTMKNIFNVSAADEHGNKINQLRENLNIVLHMEQQQRLQHNETLDALKLIEKSNASLQTTIAKQEKSLQELREQIENEEEITEKRMSHEVKRLEEDLLNLERVNERLVNGNCHLQDTLGQHERDLEQAKLNVDKLEKEKHNLQEEVYIKAQHIEKLLQEEQSLQQNLKDKSQQIERILEKSKLLEQQLEEKSQKLQSLNREHQDQKEMTLKQQQLIEEQQQQLSSLQAEQLKLNDKLKQLQNANDSLENDVSNKSKELLTLTNKSEELLQAMQNVEQQLQLTTKKLDETEALKLNSESNYQQIQSESQQLKRDMDFLKAQHQSAVEENQRLNGEIESLKQDKQHLREEVRDTKSDLQRANDNVTQLIQQIASIRMEKESVVEENSLLRKQLEESGKHHSTSEHKLKSIIEKSQEYERKLLTTENELKSAKASLEKCEINSQKLSAENVKLKDSQKTSTKRIEKMALQLGESQAKSTKLERENEKLSKTLEAHSTTVDALQKEKDVLQNEAKALKERLLRAERAHEQLAAKVQNLELLNSQLQETKQKLEASEIDGKSKLNKMDKMRISNEEKIRKLANSLHNAENTNVKLNLEIGSLNSQIQVLKALNCQEQVQDLTHKLELAQQQCQQLEDLNEKHQQEIEHLKEDKTNLSDQLSKLTLTLQITRNELEEIRSELLVIRDEKSRVQSEHETSTLKLRDLVSQNDHLISERKNLVTTLESRIATLEQQLTTKCKEVDDLQHEIQTLRECSESNSSLLQQQSAIANHSEVEQLRERLSSADDALQKEQQVVAQLRLDNQILHTKYQESKQRVLDATKSSEERIKENRLELEGKLEKMKNKMDGPHSFDDSMSALLSTTNGGNRKKCTGVTHYKRPGPPTPSKNGRLSFGGCVSSEPMREILKESFDSANSATTGTVSSSSAKTPARFNFFASRFSMGNGKDEKKCHLKKEIIQQKPIPNKQPTIPKKLPPQTSKALPRHLLGGVVCTSTPRKSKVHYDQRRLLDQLLTSSPSPSPSPLVMDNIKLKLKKKNITPPDVSFIETPLSGLIKPAGMPPKAPTRKQTNAKRMEAIAAGLKSKRRNSSIYGRRLSRRLQEICTPTSGETTSSAFSNTPKDLKQRRQTISSATTTTSDGVSNVTVVLQKRFLKKKQQKERKGRPSLCLKSGIFAKHRTPNKGVLHDLNRYKSRRQRFDNFNRGRDVKENESSEEENDVKQLELVQMNKKKNASIVKNITYEIKHKGLIKPTKLGETVVIATLENQPQKEEYQREFEFNTGEDSFLCASEVFDTQDAEDFNEYGEDSDHICQYDSSSDEEEEQAIKHGRTSIPIKKECKKELVTSMDLEEFDRYINCLAKVKREPGSSHSSAGSSQHFEKLVLETESNAPFEVKHIKFNISGGSSTHHHDYGKQQPQEHCTFASNSSTLLSTSPVNGDEFLPDQQCDFLATKASPHFSPTNNNQGNLSRIIYGGTVIYNRRLPNINTTYVRKSSIYVKNKNQTMFDSNADVILITNQTITVADLARMWKQMDSSARLLVSFAALAIFTSLLGLFLSFYSPKH</sequence>
<feature type="compositionally biased region" description="Basic residues" evidence="3">
    <location>
        <begin position="2360"/>
        <end position="2372"/>
    </location>
</feature>
<keyword evidence="4" id="KW-0472">Membrane</keyword>
<evidence type="ECO:0000256" key="1">
    <source>
        <dbReference type="ARBA" id="ARBA00023054"/>
    </source>
</evidence>
<reference evidence="6" key="1">
    <citation type="submission" date="2025-08" db="UniProtKB">
        <authorList>
            <consortium name="RefSeq"/>
        </authorList>
    </citation>
    <scope>IDENTIFICATION</scope>
    <source>
        <strain evidence="6">Aabys</strain>
        <tissue evidence="6">Whole body</tissue>
    </source>
</reference>
<gene>
    <name evidence="6" type="primary">LOC101889747</name>
</gene>
<feature type="coiled-coil region" evidence="2">
    <location>
        <begin position="1097"/>
        <end position="1465"/>
    </location>
</feature>
<feature type="transmembrane region" description="Helical" evidence="4">
    <location>
        <begin position="3028"/>
        <end position="3049"/>
    </location>
</feature>
<keyword evidence="4" id="KW-1133">Transmembrane helix</keyword>
<evidence type="ECO:0000256" key="2">
    <source>
        <dbReference type="SAM" id="Coils"/>
    </source>
</evidence>
<feature type="coiled-coil region" evidence="2">
    <location>
        <begin position="1553"/>
        <end position="1875"/>
    </location>
</feature>
<dbReference type="Proteomes" id="UP001652621">
    <property type="component" value="Unplaced"/>
</dbReference>
<proteinExistence type="predicted"/>
<feature type="compositionally biased region" description="Polar residues" evidence="3">
    <location>
        <begin position="2597"/>
        <end position="2611"/>
    </location>
</feature>
<feature type="coiled-coil region" evidence="2">
    <location>
        <begin position="300"/>
        <end position="334"/>
    </location>
</feature>
<feature type="coiled-coil region" evidence="2">
    <location>
        <begin position="421"/>
        <end position="466"/>
    </location>
</feature>
<feature type="region of interest" description="Disordered" evidence="3">
    <location>
        <begin position="188"/>
        <end position="210"/>
    </location>
</feature>
<dbReference type="RefSeq" id="XP_058983274.1">
    <property type="nucleotide sequence ID" value="XM_059127291.1"/>
</dbReference>
<name>A0ABM3VBW2_MUSDO</name>
<feature type="coiled-coil region" evidence="2">
    <location>
        <begin position="660"/>
        <end position="1062"/>
    </location>
</feature>
<feature type="coiled-coil region" evidence="2">
    <location>
        <begin position="509"/>
        <end position="620"/>
    </location>
</feature>
<keyword evidence="5" id="KW-1185">Reference proteome</keyword>
<evidence type="ECO:0000256" key="3">
    <source>
        <dbReference type="SAM" id="MobiDB-lite"/>
    </source>
</evidence>
<keyword evidence="1 2" id="KW-0175">Coiled coil</keyword>
<evidence type="ECO:0000313" key="5">
    <source>
        <dbReference type="Proteomes" id="UP001652621"/>
    </source>
</evidence>
<evidence type="ECO:0000256" key="4">
    <source>
        <dbReference type="SAM" id="Phobius"/>
    </source>
</evidence>
<dbReference type="PANTHER" id="PTHR32083:SF48">
    <property type="entry name" value="TRANS-GOLGI NETWORK-LOCALIZED SYP41-INTERACTING PROTEIN 1"/>
    <property type="match status" value="1"/>
</dbReference>
<evidence type="ECO:0000313" key="6">
    <source>
        <dbReference type="RefSeq" id="XP_058983274.1"/>
    </source>
</evidence>
<protein>
    <submittedName>
        <fullName evidence="6">Centromere-associated protein E isoform X2</fullName>
    </submittedName>
</protein>